<dbReference type="Gene3D" id="3.40.50.720">
    <property type="entry name" value="NAD(P)-binding Rossmann-like Domain"/>
    <property type="match status" value="2"/>
</dbReference>
<dbReference type="InterPro" id="IPR058205">
    <property type="entry name" value="D-LDH-like"/>
</dbReference>
<evidence type="ECO:0000256" key="4">
    <source>
        <dbReference type="RuleBase" id="RU003719"/>
    </source>
</evidence>
<feature type="domain" description="D-isomer specific 2-hydroxyacid dehydrogenase NAD-binding" evidence="6">
    <location>
        <begin position="134"/>
        <end position="321"/>
    </location>
</feature>
<evidence type="ECO:0000256" key="3">
    <source>
        <dbReference type="ARBA" id="ARBA00023027"/>
    </source>
</evidence>
<dbReference type="CDD" id="cd12183">
    <property type="entry name" value="LDH_like_2"/>
    <property type="match status" value="1"/>
</dbReference>
<evidence type="ECO:0000259" key="5">
    <source>
        <dbReference type="Pfam" id="PF00389"/>
    </source>
</evidence>
<dbReference type="AlphaFoldDB" id="A0A3D9LNX0"/>
<reference evidence="7 8" key="1">
    <citation type="submission" date="2018-07" db="EMBL/GenBank/DDBJ databases">
        <title>Genomic Encyclopedia of Type Strains, Phase III (KMG-III): the genomes of soil and plant-associated and newly described type strains.</title>
        <authorList>
            <person name="Whitman W."/>
        </authorList>
    </citation>
    <scope>NUCLEOTIDE SEQUENCE [LARGE SCALE GENOMIC DNA]</scope>
    <source>
        <strain evidence="7 8">CECT 7948</strain>
    </source>
</reference>
<evidence type="ECO:0000313" key="8">
    <source>
        <dbReference type="Proteomes" id="UP000256919"/>
    </source>
</evidence>
<dbReference type="PROSITE" id="PS00670">
    <property type="entry name" value="D_2_HYDROXYACID_DH_2"/>
    <property type="match status" value="1"/>
</dbReference>
<dbReference type="SUPFAM" id="SSF52283">
    <property type="entry name" value="Formate/glycerate dehydrogenase catalytic domain-like"/>
    <property type="match status" value="1"/>
</dbReference>
<evidence type="ECO:0000313" key="7">
    <source>
        <dbReference type="EMBL" id="REE07703.1"/>
    </source>
</evidence>
<keyword evidence="2 4" id="KW-0560">Oxidoreductase</keyword>
<dbReference type="InterPro" id="IPR029753">
    <property type="entry name" value="D-isomer_DH_CS"/>
</dbReference>
<evidence type="ECO:0000256" key="2">
    <source>
        <dbReference type="ARBA" id="ARBA00023002"/>
    </source>
</evidence>
<name>A0A3D9LNX0_9FLAO</name>
<comment type="similarity">
    <text evidence="1 4">Belongs to the D-isomer specific 2-hydroxyacid dehydrogenase family.</text>
</comment>
<dbReference type="InterPro" id="IPR036291">
    <property type="entry name" value="NAD(P)-bd_dom_sf"/>
</dbReference>
<evidence type="ECO:0000256" key="1">
    <source>
        <dbReference type="ARBA" id="ARBA00005854"/>
    </source>
</evidence>
<dbReference type="InterPro" id="IPR029752">
    <property type="entry name" value="D-isomer_DH_CS1"/>
</dbReference>
<feature type="domain" description="D-isomer specific 2-hydroxyacid dehydrogenase catalytic" evidence="5">
    <location>
        <begin position="27"/>
        <end position="351"/>
    </location>
</feature>
<dbReference type="PANTHER" id="PTHR43026:SF1">
    <property type="entry name" value="2-HYDROXYACID DEHYDROGENASE HOMOLOG 1-RELATED"/>
    <property type="match status" value="1"/>
</dbReference>
<dbReference type="Pfam" id="PF02826">
    <property type="entry name" value="2-Hacid_dh_C"/>
    <property type="match status" value="1"/>
</dbReference>
<keyword evidence="8" id="KW-1185">Reference proteome</keyword>
<dbReference type="Pfam" id="PF00389">
    <property type="entry name" value="2-Hacid_dh"/>
    <property type="match status" value="1"/>
</dbReference>
<dbReference type="GO" id="GO:0008720">
    <property type="term" value="F:D-lactate dehydrogenase (NAD+) activity"/>
    <property type="evidence" value="ECO:0007669"/>
    <property type="project" value="TreeGrafter"/>
</dbReference>
<accession>A0A3D9LNX0</accession>
<dbReference type="InterPro" id="IPR006140">
    <property type="entry name" value="D-isomer_DH_NAD-bd"/>
</dbReference>
<keyword evidence="3" id="KW-0520">NAD</keyword>
<dbReference type="PANTHER" id="PTHR43026">
    <property type="entry name" value="2-HYDROXYACID DEHYDROGENASE HOMOLOG 1-RELATED"/>
    <property type="match status" value="1"/>
</dbReference>
<dbReference type="PROSITE" id="PS00065">
    <property type="entry name" value="D_2_HYDROXYACID_DH_1"/>
    <property type="match status" value="1"/>
</dbReference>
<comment type="caution">
    <text evidence="7">The sequence shown here is derived from an EMBL/GenBank/DDBJ whole genome shotgun (WGS) entry which is preliminary data.</text>
</comment>
<organism evidence="7 8">
    <name type="scientific">Winogradskyella pacifica</name>
    <dbReference type="NCBI Taxonomy" id="664642"/>
    <lineage>
        <taxon>Bacteria</taxon>
        <taxon>Pseudomonadati</taxon>
        <taxon>Bacteroidota</taxon>
        <taxon>Flavobacteriia</taxon>
        <taxon>Flavobacteriales</taxon>
        <taxon>Flavobacteriaceae</taxon>
        <taxon>Winogradskyella</taxon>
    </lineage>
</organism>
<dbReference type="PROSITE" id="PS00671">
    <property type="entry name" value="D_2_HYDROXYACID_DH_3"/>
    <property type="match status" value="1"/>
</dbReference>
<gene>
    <name evidence="7" type="ORF">DFQ09_11133</name>
</gene>
<evidence type="ECO:0000259" key="6">
    <source>
        <dbReference type="Pfam" id="PF02826"/>
    </source>
</evidence>
<dbReference type="InterPro" id="IPR006139">
    <property type="entry name" value="D-isomer_2_OHA_DH_cat_dom"/>
</dbReference>
<dbReference type="Proteomes" id="UP000256919">
    <property type="component" value="Unassembled WGS sequence"/>
</dbReference>
<dbReference type="EMBL" id="QREI01000011">
    <property type="protein sequence ID" value="REE07703.1"/>
    <property type="molecule type" value="Genomic_DNA"/>
</dbReference>
<proteinExistence type="inferred from homology"/>
<sequence>MSSLVVNGILIIITVEKENNTYKQMKVLIFSAKDFEIPYLEQANRGKHKFLFVKEALSSQTAMKVIGYDAISIFSADEACFNTIEKLRDFGVKYIALRSVGFDNVNIKTATRLYIRVANVPEYSPYAIAEHAAGLLLAVNRKLIESNRRVKHFNFNINNLVGFDLNNKTVGIIGTGKIGAVMTKIMHGFGCHILGYDIKQNVELVTNYNLRYTTLKKLCELADIISIHMPLNRETHQLINEDLISEMKQGVVIINTARGAVINTKDVIEGIKNGKIGALGMDVFENEKGIFFSDHSLNIPDDNLLLALNAKPNVLITGHHAFLTDEALTNIAETTIYNLDCWEAGKETENELTKIDNTTQTL</sequence>
<dbReference type="GO" id="GO:0051287">
    <property type="term" value="F:NAD binding"/>
    <property type="evidence" value="ECO:0007669"/>
    <property type="project" value="InterPro"/>
</dbReference>
<dbReference type="SUPFAM" id="SSF51735">
    <property type="entry name" value="NAD(P)-binding Rossmann-fold domains"/>
    <property type="match status" value="1"/>
</dbReference>
<protein>
    <submittedName>
        <fullName evidence="7">D-lactate dehydrogenase</fullName>
    </submittedName>
</protein>